<name>A0A5D2CLM5_GOSDA</name>
<keyword evidence="3" id="KW-1185">Reference proteome</keyword>
<evidence type="ECO:0000313" key="3">
    <source>
        <dbReference type="Proteomes" id="UP000323506"/>
    </source>
</evidence>
<dbReference type="EMBL" id="CM017705">
    <property type="protein sequence ID" value="TYG70309.1"/>
    <property type="molecule type" value="Genomic_DNA"/>
</dbReference>
<sequence>MIAKFDVTMQDYVRRIQNREIHYHYLGHKIQNKLIFLLPNSVKSSIIKTIKEAKYFSLILDYTPDIGHQEKMTLIVRCVNMSINKIKIEEYFLEFLKVDDISGLGLFNELQDVLKSLELNADDVRGQGYDNDWLCRNYMNLVNAKSKSEAKSSINALGIFDILLGRVIWYEILFAINIVSKKLQSKSMCINITIKQLEGELRECCASFYSVFSHCDLSDVDLNDIFSKLKVLKFTLLNELMSATKILEFVKSTYCYPNVSIAYRIFLMAPVTVASSERSF</sequence>
<dbReference type="InterPro" id="IPR008906">
    <property type="entry name" value="HATC_C_dom"/>
</dbReference>
<evidence type="ECO:0000313" key="2">
    <source>
        <dbReference type="EMBL" id="TYG70309.1"/>
    </source>
</evidence>
<evidence type="ECO:0000259" key="1">
    <source>
        <dbReference type="Pfam" id="PF05699"/>
    </source>
</evidence>
<protein>
    <recommendedName>
        <fullName evidence="1">HAT C-terminal dimerisation domain-containing protein</fullName>
    </recommendedName>
</protein>
<reference evidence="2 3" key="1">
    <citation type="submission" date="2019-06" db="EMBL/GenBank/DDBJ databases">
        <title>WGS assembly of Gossypium darwinii.</title>
        <authorList>
            <person name="Chen Z.J."/>
            <person name="Sreedasyam A."/>
            <person name="Ando A."/>
            <person name="Song Q."/>
            <person name="De L."/>
            <person name="Hulse-Kemp A."/>
            <person name="Ding M."/>
            <person name="Ye W."/>
            <person name="Kirkbride R."/>
            <person name="Jenkins J."/>
            <person name="Plott C."/>
            <person name="Lovell J."/>
            <person name="Lin Y.-M."/>
            <person name="Vaughn R."/>
            <person name="Liu B."/>
            <person name="Li W."/>
            <person name="Simpson S."/>
            <person name="Scheffler B."/>
            <person name="Saski C."/>
            <person name="Grover C."/>
            <person name="Hu G."/>
            <person name="Conover J."/>
            <person name="Carlson J."/>
            <person name="Shu S."/>
            <person name="Boston L."/>
            <person name="Williams M."/>
            <person name="Peterson D."/>
            <person name="Mcgee K."/>
            <person name="Jones D."/>
            <person name="Wendel J."/>
            <person name="Stelly D."/>
            <person name="Grimwood J."/>
            <person name="Schmutz J."/>
        </authorList>
    </citation>
    <scope>NUCLEOTIDE SEQUENCE [LARGE SCALE GENOMIC DNA]</scope>
    <source>
        <strain evidence="2">1808015.09</strain>
    </source>
</reference>
<dbReference type="PANTHER" id="PTHR45749:SF35">
    <property type="entry name" value="AC-LIKE TRANSPOSASE-RELATED"/>
    <property type="match status" value="1"/>
</dbReference>
<accession>A0A5D2CLM5</accession>
<organism evidence="2 3">
    <name type="scientific">Gossypium darwinii</name>
    <name type="common">Darwin's cotton</name>
    <name type="synonym">Gossypium barbadense var. darwinii</name>
    <dbReference type="NCBI Taxonomy" id="34276"/>
    <lineage>
        <taxon>Eukaryota</taxon>
        <taxon>Viridiplantae</taxon>
        <taxon>Streptophyta</taxon>
        <taxon>Embryophyta</taxon>
        <taxon>Tracheophyta</taxon>
        <taxon>Spermatophyta</taxon>
        <taxon>Magnoliopsida</taxon>
        <taxon>eudicotyledons</taxon>
        <taxon>Gunneridae</taxon>
        <taxon>Pentapetalae</taxon>
        <taxon>rosids</taxon>
        <taxon>malvids</taxon>
        <taxon>Malvales</taxon>
        <taxon>Malvaceae</taxon>
        <taxon>Malvoideae</taxon>
        <taxon>Gossypium</taxon>
    </lineage>
</organism>
<dbReference type="AlphaFoldDB" id="A0A5D2CLM5"/>
<feature type="domain" description="HAT C-terminal dimerisation" evidence="1">
    <location>
        <begin position="224"/>
        <end position="280"/>
    </location>
</feature>
<dbReference type="Pfam" id="PF05699">
    <property type="entry name" value="Dimer_Tnp_hAT"/>
    <property type="match status" value="1"/>
</dbReference>
<dbReference type="GO" id="GO:0046983">
    <property type="term" value="F:protein dimerization activity"/>
    <property type="evidence" value="ECO:0007669"/>
    <property type="project" value="InterPro"/>
</dbReference>
<dbReference type="PANTHER" id="PTHR45749">
    <property type="match status" value="1"/>
</dbReference>
<gene>
    <name evidence="2" type="ORF">ES288_D05G303100v1</name>
</gene>
<dbReference type="Proteomes" id="UP000323506">
    <property type="component" value="Chromosome D05"/>
</dbReference>
<proteinExistence type="predicted"/>